<dbReference type="KEGG" id="cdeu:CNBG_9302"/>
<name>A0A0L6DHU1_CRYD2</name>
<dbReference type="AlphaFoldDB" id="A0A0L6DHU1"/>
<organism evidence="2 3">
    <name type="scientific">Cryptococcus deuterogattii (strain R265)</name>
    <name type="common">Cryptococcus gattii VGII (strain R265)</name>
    <dbReference type="NCBI Taxonomy" id="294750"/>
    <lineage>
        <taxon>Eukaryota</taxon>
        <taxon>Fungi</taxon>
        <taxon>Dikarya</taxon>
        <taxon>Basidiomycota</taxon>
        <taxon>Agaricomycotina</taxon>
        <taxon>Tremellomycetes</taxon>
        <taxon>Tremellales</taxon>
        <taxon>Cryptococcaceae</taxon>
        <taxon>Cryptococcus</taxon>
        <taxon>Cryptococcus gattii species complex</taxon>
    </lineage>
</organism>
<keyword evidence="1" id="KW-1133">Transmembrane helix</keyword>
<dbReference type="GeneID" id="88182570"/>
<gene>
    <name evidence="2" type="ORF">CNBG_9302</name>
</gene>
<evidence type="ECO:0000313" key="2">
    <source>
        <dbReference type="EMBL" id="KNX50074.1"/>
    </source>
</evidence>
<evidence type="ECO:0000256" key="1">
    <source>
        <dbReference type="SAM" id="Phobius"/>
    </source>
</evidence>
<dbReference type="Proteomes" id="UP000029445">
    <property type="component" value="Chromosome 8"/>
</dbReference>
<evidence type="ECO:0000313" key="3">
    <source>
        <dbReference type="Proteomes" id="UP000029445"/>
    </source>
</evidence>
<reference evidence="2 3" key="2">
    <citation type="journal article" date="2018" name="Proc. Natl. Acad. Sci.">
        <title>RNAi is a critical determinant of centromere evolution in closely related fungi.</title>
        <authorList>
            <person name="Yadav V."/>
            <person name="Sun S."/>
            <person name="Billmyre R.B."/>
            <person name="Thimmappa B.C."/>
            <person name="Shea T."/>
            <person name="Lintner R."/>
            <person name="Bakkeren G."/>
            <person name="Cuomo C.A."/>
            <person name="Heitman J."/>
            <person name="Sanyal K."/>
        </authorList>
    </citation>
    <scope>NUCLEOTIDE SEQUENCE [LARGE SCALE GENOMIC DNA]</scope>
    <source>
        <strain evidence="2 3">R265</strain>
    </source>
</reference>
<keyword evidence="1" id="KW-0812">Transmembrane</keyword>
<sequence>MTSTVKEKSVTVTASLNEVSGTTGSSWAQEVSETAKGSKSWEIALIAVLLAIGAITLVYFVIRCPRRRRSKDVQPPGLDVPKV</sequence>
<protein>
    <submittedName>
        <fullName evidence="2">Uncharacterized protein</fullName>
    </submittedName>
</protein>
<keyword evidence="1" id="KW-0472">Membrane</keyword>
<dbReference type="RefSeq" id="XP_062886275.1">
    <property type="nucleotide sequence ID" value="XM_063030212.1"/>
</dbReference>
<proteinExistence type="predicted"/>
<feature type="transmembrane region" description="Helical" evidence="1">
    <location>
        <begin position="43"/>
        <end position="62"/>
    </location>
</feature>
<dbReference type="EMBL" id="CP025766">
    <property type="protein sequence ID" value="KNX50074.1"/>
    <property type="molecule type" value="Genomic_DNA"/>
</dbReference>
<keyword evidence="3" id="KW-1185">Reference proteome</keyword>
<accession>A0A0L6DHU1</accession>
<dbReference type="VEuPathDB" id="FungiDB:CNBG_9302"/>
<reference evidence="2 3" key="1">
    <citation type="journal article" date="2011" name="MBio">
        <title>Genome variation in Cryptococcus gattii, an emerging pathogen of immunocompetent hosts.</title>
        <authorList>
            <person name="D'Souza C.A."/>
            <person name="Kronstad J.W."/>
            <person name="Taylor G."/>
            <person name="Warren R."/>
            <person name="Yuen M."/>
            <person name="Hu G."/>
            <person name="Jung W.H."/>
            <person name="Sham A."/>
            <person name="Kidd S.E."/>
            <person name="Tangen K."/>
            <person name="Lee N."/>
            <person name="Zeilmaker T."/>
            <person name="Sawkins J."/>
            <person name="McVicker G."/>
            <person name="Shah S."/>
            <person name="Gnerre S."/>
            <person name="Griggs A."/>
            <person name="Zeng Q."/>
            <person name="Bartlett K."/>
            <person name="Li W."/>
            <person name="Wang X."/>
            <person name="Heitman J."/>
            <person name="Stajich J.E."/>
            <person name="Fraser J.A."/>
            <person name="Meyer W."/>
            <person name="Carter D."/>
            <person name="Schein J."/>
            <person name="Krzywinski M."/>
            <person name="Kwon-Chung K.J."/>
            <person name="Varma A."/>
            <person name="Wang J."/>
            <person name="Brunham R."/>
            <person name="Fyfe M."/>
            <person name="Ouellette B.F."/>
            <person name="Siddiqui A."/>
            <person name="Marra M."/>
            <person name="Jones S."/>
            <person name="Holt R."/>
            <person name="Birren B.W."/>
            <person name="Galagan J.E."/>
            <person name="Cuomo C.A."/>
        </authorList>
    </citation>
    <scope>NUCLEOTIDE SEQUENCE [LARGE SCALE GENOMIC DNA]</scope>
    <source>
        <strain evidence="2 3">R265</strain>
    </source>
</reference>